<dbReference type="InterPro" id="IPR050432">
    <property type="entry name" value="FAD-linked_Oxidoreductases_BP"/>
</dbReference>
<dbReference type="InterPro" id="IPR006094">
    <property type="entry name" value="Oxid_FAD_bind_N"/>
</dbReference>
<reference evidence="5 6" key="1">
    <citation type="submission" date="2020-01" db="EMBL/GenBank/DDBJ databases">
        <authorList>
            <consortium name="DOE Joint Genome Institute"/>
            <person name="Haridas S."/>
            <person name="Albert R."/>
            <person name="Binder M."/>
            <person name="Bloem J."/>
            <person name="Labutti K."/>
            <person name="Salamov A."/>
            <person name="Andreopoulos B."/>
            <person name="Baker S.E."/>
            <person name="Barry K."/>
            <person name="Bills G."/>
            <person name="Bluhm B.H."/>
            <person name="Cannon C."/>
            <person name="Castanera R."/>
            <person name="Culley D.E."/>
            <person name="Daum C."/>
            <person name="Ezra D."/>
            <person name="Gonzalez J.B."/>
            <person name="Henrissat B."/>
            <person name="Kuo A."/>
            <person name="Liang C."/>
            <person name="Lipzen A."/>
            <person name="Lutzoni F."/>
            <person name="Magnuson J."/>
            <person name="Mondo S."/>
            <person name="Nolan M."/>
            <person name="Ohm R."/>
            <person name="Pangilinan J."/>
            <person name="Park H.-J.H."/>
            <person name="Ramirez L."/>
            <person name="Alfaro M."/>
            <person name="Sun H."/>
            <person name="Tritt A."/>
            <person name="Yoshinaga Y."/>
            <person name="Zwiers L.-H.L."/>
            <person name="Turgeon B.G."/>
            <person name="Goodwin S.B."/>
            <person name="Spatafora J.W."/>
            <person name="Crous P.W."/>
            <person name="Grigoriev I.V."/>
        </authorList>
    </citation>
    <scope>NUCLEOTIDE SEQUENCE [LARGE SCALE GENOMIC DNA]</scope>
    <source>
        <strain evidence="5 6">CBS 611.86</strain>
    </source>
</reference>
<dbReference type="Proteomes" id="UP000481861">
    <property type="component" value="Unassembled WGS sequence"/>
</dbReference>
<evidence type="ECO:0000256" key="1">
    <source>
        <dbReference type="ARBA" id="ARBA00005466"/>
    </source>
</evidence>
<comment type="similarity">
    <text evidence="1">Belongs to the oxygen-dependent FAD-linked oxidoreductase family.</text>
</comment>
<protein>
    <recommendedName>
        <fullName evidence="4">FAD-binding PCMH-type domain-containing protein</fullName>
    </recommendedName>
</protein>
<dbReference type="GO" id="GO:0071949">
    <property type="term" value="F:FAD binding"/>
    <property type="evidence" value="ECO:0007669"/>
    <property type="project" value="InterPro"/>
</dbReference>
<evidence type="ECO:0000313" key="5">
    <source>
        <dbReference type="EMBL" id="KAF2870573.1"/>
    </source>
</evidence>
<keyword evidence="2" id="KW-0560">Oxidoreductase</keyword>
<dbReference type="InterPro" id="IPR036318">
    <property type="entry name" value="FAD-bd_PCMH-like_sf"/>
</dbReference>
<feature type="domain" description="FAD-binding PCMH-type" evidence="4">
    <location>
        <begin position="141"/>
        <end position="320"/>
    </location>
</feature>
<feature type="signal peptide" evidence="3">
    <location>
        <begin position="1"/>
        <end position="17"/>
    </location>
</feature>
<evidence type="ECO:0000259" key="4">
    <source>
        <dbReference type="PROSITE" id="PS51387"/>
    </source>
</evidence>
<dbReference type="SUPFAM" id="SSF56176">
    <property type="entry name" value="FAD-binding/transporter-associated domain-like"/>
    <property type="match status" value="1"/>
</dbReference>
<organism evidence="5 6">
    <name type="scientific">Massariosphaeria phaeospora</name>
    <dbReference type="NCBI Taxonomy" id="100035"/>
    <lineage>
        <taxon>Eukaryota</taxon>
        <taxon>Fungi</taxon>
        <taxon>Dikarya</taxon>
        <taxon>Ascomycota</taxon>
        <taxon>Pezizomycotina</taxon>
        <taxon>Dothideomycetes</taxon>
        <taxon>Pleosporomycetidae</taxon>
        <taxon>Pleosporales</taxon>
        <taxon>Pleosporales incertae sedis</taxon>
        <taxon>Massariosphaeria</taxon>
    </lineage>
</organism>
<dbReference type="Pfam" id="PF01565">
    <property type="entry name" value="FAD_binding_4"/>
    <property type="match status" value="1"/>
</dbReference>
<name>A0A7C8I9D6_9PLEO</name>
<proteinExistence type="inferred from homology"/>
<evidence type="ECO:0000256" key="2">
    <source>
        <dbReference type="ARBA" id="ARBA00023002"/>
    </source>
</evidence>
<sequence>MLLSTLLLTALLTPVLAVNFEWEKIQLTEAETRNYSAIRFGGEGPVGPNVKCKIIPGDTDWPSDVEWARFNDTLGGALLKPLPLASPCYTGPLYNAARCEQLKRTWSSASLHSDDPISIMSQWASGNTCVATSNPDSTCTQGGYPVYVVNATTARHIQLAVNFARNQHIRLVIKNSGHDFNGKSIGGNSLSVWTHNLKSLTYHPSYTTSDYSGRAVALGAGIQALDGSAAMRRYNMTMIIAGGSTVGLVGGFFQGGGHSSYTSYYGLGADQVIKIHAVTADGKLVTADAEENPDLYWAFRGGGPGTYGIVTSIIVKAFPTTPITSSSISFSTVPTRPNATAISIETFWAGLREYWRFTPKISEAGGIGYNFIRHTPIPGTDSSGFTFTTSISVPNTSTAAYRAFVRPLLQSLNDVGIPLTIPADAVQRFATFPPDQPQAVTATDTDTNTPAALALGDTVSNTLIASRFFTLDNHASNTTLEAMHLAIRDFVSAGGYTFHGIDYTPSLARSGHPSNAIHPAFRRATTHAEGYASDAWWDGQTRVVPAAEQAARHTRLQAYMQKWRDITPGSGSYMNEGDAQEEGWKDAFFGSNYARLAGVKAQWDREGVFWAVGMVGSDAWEVRGSSGGGREGVVTQDGRLCRVGGA</sequence>
<accession>A0A7C8I9D6</accession>
<dbReference type="Pfam" id="PF08031">
    <property type="entry name" value="BBE"/>
    <property type="match status" value="1"/>
</dbReference>
<dbReference type="PANTHER" id="PTHR13878">
    <property type="entry name" value="GULONOLACTONE OXIDASE"/>
    <property type="match status" value="1"/>
</dbReference>
<dbReference type="InterPro" id="IPR016169">
    <property type="entry name" value="FAD-bd_PCMH_sub2"/>
</dbReference>
<dbReference type="Gene3D" id="3.30.465.10">
    <property type="match status" value="2"/>
</dbReference>
<evidence type="ECO:0000313" key="6">
    <source>
        <dbReference type="Proteomes" id="UP000481861"/>
    </source>
</evidence>
<comment type="caution">
    <text evidence="5">The sequence shown here is derived from an EMBL/GenBank/DDBJ whole genome shotgun (WGS) entry which is preliminary data.</text>
</comment>
<gene>
    <name evidence="5" type="ORF">BDV95DRAFT_545515</name>
</gene>
<dbReference type="OrthoDB" id="415825at2759"/>
<feature type="chain" id="PRO_5028799767" description="FAD-binding PCMH-type domain-containing protein" evidence="3">
    <location>
        <begin position="18"/>
        <end position="646"/>
    </location>
</feature>
<dbReference type="PANTHER" id="PTHR13878:SF91">
    <property type="entry name" value="FAD BINDING DOMAIN PROTEIN (AFU_ORTHOLOGUE AFUA_6G12070)-RELATED"/>
    <property type="match status" value="1"/>
</dbReference>
<keyword evidence="3" id="KW-0732">Signal</keyword>
<evidence type="ECO:0000256" key="3">
    <source>
        <dbReference type="SAM" id="SignalP"/>
    </source>
</evidence>
<dbReference type="PROSITE" id="PS51387">
    <property type="entry name" value="FAD_PCMH"/>
    <property type="match status" value="1"/>
</dbReference>
<dbReference type="AlphaFoldDB" id="A0A7C8I9D6"/>
<keyword evidence="6" id="KW-1185">Reference proteome</keyword>
<dbReference type="EMBL" id="JAADJZ010000013">
    <property type="protein sequence ID" value="KAF2870573.1"/>
    <property type="molecule type" value="Genomic_DNA"/>
</dbReference>
<dbReference type="InterPro" id="IPR012951">
    <property type="entry name" value="BBE"/>
</dbReference>
<dbReference type="GO" id="GO:0016491">
    <property type="term" value="F:oxidoreductase activity"/>
    <property type="evidence" value="ECO:0007669"/>
    <property type="project" value="UniProtKB-KW"/>
</dbReference>
<dbReference type="InterPro" id="IPR016166">
    <property type="entry name" value="FAD-bd_PCMH"/>
</dbReference>